<reference evidence="8" key="1">
    <citation type="submission" date="2021-02" db="EMBL/GenBank/DDBJ databases">
        <authorList>
            <person name="Nowell W R."/>
        </authorList>
    </citation>
    <scope>NUCLEOTIDE SEQUENCE</scope>
</reference>
<name>A0A820CZE3_9BILA</name>
<dbReference type="Proteomes" id="UP000663866">
    <property type="component" value="Unassembled WGS sequence"/>
</dbReference>
<evidence type="ECO:0000256" key="2">
    <source>
        <dbReference type="ARBA" id="ARBA00022525"/>
    </source>
</evidence>
<feature type="domain" description="CTCK" evidence="7">
    <location>
        <begin position="724"/>
        <end position="816"/>
    </location>
</feature>
<dbReference type="InterPro" id="IPR004133">
    <property type="entry name" value="DAN_dom"/>
</dbReference>
<dbReference type="GO" id="GO:0005576">
    <property type="term" value="C:extracellular region"/>
    <property type="evidence" value="ECO:0007669"/>
    <property type="project" value="UniProtKB-SubCell"/>
</dbReference>
<dbReference type="EMBL" id="CAJOBG010007630">
    <property type="protein sequence ID" value="CAF4222305.1"/>
    <property type="molecule type" value="Genomic_DNA"/>
</dbReference>
<feature type="region of interest" description="Disordered" evidence="6">
    <location>
        <begin position="1"/>
        <end position="47"/>
    </location>
</feature>
<feature type="region of interest" description="Disordered" evidence="6">
    <location>
        <begin position="825"/>
        <end position="848"/>
    </location>
</feature>
<feature type="compositionally biased region" description="Polar residues" evidence="6">
    <location>
        <begin position="322"/>
        <end position="345"/>
    </location>
</feature>
<keyword evidence="3" id="KW-0732">Signal</keyword>
<keyword evidence="9" id="KW-1185">Reference proteome</keyword>
<keyword evidence="4" id="KW-1015">Disulfide bond</keyword>
<dbReference type="Pfam" id="PF03045">
    <property type="entry name" value="DAN"/>
    <property type="match status" value="1"/>
</dbReference>
<dbReference type="InterPro" id="IPR006207">
    <property type="entry name" value="Cys_knot_C"/>
</dbReference>
<sequence length="848" mass="91481">GSTTAGEVKTTSEVEESTQGTTRKVVKTTGETAPTVLTTGATTPQPAETTTTTFQCNHMEYIDKLIASNSVSIVSENIANKEDLIKSGVDFVELNPIIVIDIPKNGAIVRDVKVTSTNAAAIVVTLTTVEGETLSPIRGNPTSLPNHEFPTELVAKIVIEILETTDNHSPKQVTLSVVACAPGVTVGTTEGTTPGTTTGAVVGGSTKHHRTTEAVEGTLGVTEETLPGTEISEKTTLGRFSATTGSDGVVSLTKPTAHRTAVTSKAKATTEERYGSSKYVEGTLSKTVETLPWTDGITRRSGYGTDVTMETRRLSTVSNFGTQRPRVTTSQRGSVSGDVSDTTHGTKIVHTPSETTTHKPITLTEKKCTNIQDVVQLGSKVFASVSINGMPIKTASIPIWLAVTDLPFVIKATFKHSAILREVSIVNPSESQVSLIKVATDQTNDVFSMNSYAPTVTFENDLEYVGDLTITLLSTRDNMLPENPVKLAILACWSNETFRTKAVVEPTSATTNVSSSLLSTYPSSNPSKHKTIPDIFTTTSDTCEDDIAVIPDQSNHESNPLIPRYFVQPRTPYQPSNINPGEIGVSFPASDKPYIIIFPMAQIAIIKSVKLPKTTNVDQMRVMFLDAEDKPIMTHPSDQIPLKITSQVATSPKINVQFSTKVNSVHITLLHTSDNQPPQDVTVEIVVCVEPTIITPKTNVTEVETHTVPTTNHISSQPSSDSPCKPKYKYSARITIGACISQQEIQHESCVGYCPSYEQLDPLTGNVAGKECSCCAPDSTYTESIIMDCSNTTTGRKEQQTTQITRIRSCKCSICLGRAKESYSNKKGTHETTAKTNPTTMKTKTRRR</sequence>
<dbReference type="SMART" id="SM00041">
    <property type="entry name" value="CT"/>
    <property type="match status" value="1"/>
</dbReference>
<proteinExistence type="predicted"/>
<evidence type="ECO:0000256" key="5">
    <source>
        <dbReference type="PROSITE-ProRule" id="PRU00039"/>
    </source>
</evidence>
<dbReference type="InterPro" id="IPR029034">
    <property type="entry name" value="Cystine-knot_cytokine"/>
</dbReference>
<feature type="compositionally biased region" description="Low complexity" evidence="6">
    <location>
        <begin position="32"/>
        <end position="47"/>
    </location>
</feature>
<feature type="non-terminal residue" evidence="8">
    <location>
        <position position="848"/>
    </location>
</feature>
<keyword evidence="2" id="KW-0964">Secreted</keyword>
<comment type="caution">
    <text evidence="8">The sequence shown here is derived from an EMBL/GenBank/DDBJ whole genome shotgun (WGS) entry which is preliminary data.</text>
</comment>
<comment type="subcellular location">
    <subcellularLocation>
        <location evidence="1">Secreted</location>
    </subcellularLocation>
</comment>
<dbReference type="AlphaFoldDB" id="A0A820CZE3"/>
<evidence type="ECO:0000259" key="7">
    <source>
        <dbReference type="PROSITE" id="PS01225"/>
    </source>
</evidence>
<evidence type="ECO:0000256" key="3">
    <source>
        <dbReference type="ARBA" id="ARBA00022729"/>
    </source>
</evidence>
<evidence type="ECO:0000256" key="6">
    <source>
        <dbReference type="SAM" id="MobiDB-lite"/>
    </source>
</evidence>
<organism evidence="8 9">
    <name type="scientific">Rotaria magnacalcarata</name>
    <dbReference type="NCBI Taxonomy" id="392030"/>
    <lineage>
        <taxon>Eukaryota</taxon>
        <taxon>Metazoa</taxon>
        <taxon>Spiralia</taxon>
        <taxon>Gnathifera</taxon>
        <taxon>Rotifera</taxon>
        <taxon>Eurotatoria</taxon>
        <taxon>Bdelloidea</taxon>
        <taxon>Philodinida</taxon>
        <taxon>Philodinidae</taxon>
        <taxon>Rotaria</taxon>
    </lineage>
</organism>
<evidence type="ECO:0000256" key="4">
    <source>
        <dbReference type="ARBA" id="ARBA00023157"/>
    </source>
</evidence>
<evidence type="ECO:0000313" key="8">
    <source>
        <dbReference type="EMBL" id="CAF4222305.1"/>
    </source>
</evidence>
<accession>A0A820CZE3</accession>
<dbReference type="PROSITE" id="PS01225">
    <property type="entry name" value="CTCK_2"/>
    <property type="match status" value="1"/>
</dbReference>
<evidence type="ECO:0000256" key="1">
    <source>
        <dbReference type="ARBA" id="ARBA00004613"/>
    </source>
</evidence>
<comment type="caution">
    <text evidence="5">Lacks conserved residue(s) required for the propagation of feature annotation.</text>
</comment>
<gene>
    <name evidence="8" type="ORF">OVN521_LOCUS27509</name>
</gene>
<dbReference type="Gene3D" id="2.10.90.10">
    <property type="entry name" value="Cystine-knot cytokines"/>
    <property type="match status" value="1"/>
</dbReference>
<feature type="region of interest" description="Disordered" evidence="6">
    <location>
        <begin position="322"/>
        <end position="356"/>
    </location>
</feature>
<evidence type="ECO:0000313" key="9">
    <source>
        <dbReference type="Proteomes" id="UP000663866"/>
    </source>
</evidence>
<protein>
    <recommendedName>
        <fullName evidence="7">CTCK domain-containing protein</fullName>
    </recommendedName>
</protein>